<name>A0A4V3RYV9_9PROT</name>
<dbReference type="PANTHER" id="PTHR44154:SF1">
    <property type="entry name" value="QUINONE OXIDOREDUCTASE"/>
    <property type="match status" value="1"/>
</dbReference>
<sequence>MKAVGYTNPGSLERADALIDFETGRPAPGARDLLVRIKAVSVNPVDTKVRANRPVEGDSPVILGWDAAGEVVETGSDVTDFRQGDRVWYAGSIDRPGTNCEYHLVDERIVSRAPVSLSDAEAAAMPLTSLTAYEMLFDRLRVEDEVPGAARAVLVIGGAGGVGSITIQLLRALTGLTVIATASRPETKAWAEELGAHHVIDHSANLAEQVEALGIGAPGFVFSITHTHEYIDQIAELIAPQGRFGLIDDPETLDIKGFKTKAVSVHWELMFTRPLFQTADMARQGEILAEIAGLIETGKIRSTLTDTLGPVSAANVRRAHEILESGKARGKLVLEGF</sequence>
<dbReference type="InterPro" id="IPR020843">
    <property type="entry name" value="ER"/>
</dbReference>
<dbReference type="PANTHER" id="PTHR44154">
    <property type="entry name" value="QUINONE OXIDOREDUCTASE"/>
    <property type="match status" value="1"/>
</dbReference>
<dbReference type="AlphaFoldDB" id="A0A4V3RYV9"/>
<accession>A0A4V3RYV9</accession>
<dbReference type="Gene3D" id="3.40.50.720">
    <property type="entry name" value="NAD(P)-binding Rossmann-like Domain"/>
    <property type="match status" value="1"/>
</dbReference>
<gene>
    <name evidence="4" type="ORF">E5162_13430</name>
</gene>
<dbReference type="GO" id="GO:0016491">
    <property type="term" value="F:oxidoreductase activity"/>
    <property type="evidence" value="ECO:0007669"/>
    <property type="project" value="UniProtKB-KW"/>
</dbReference>
<dbReference type="SUPFAM" id="SSF51735">
    <property type="entry name" value="NAD(P)-binding Rossmann-fold domains"/>
    <property type="match status" value="1"/>
</dbReference>
<feature type="domain" description="Enoyl reductase (ER)" evidence="3">
    <location>
        <begin position="10"/>
        <end position="334"/>
    </location>
</feature>
<dbReference type="SUPFAM" id="SSF50129">
    <property type="entry name" value="GroES-like"/>
    <property type="match status" value="1"/>
</dbReference>
<dbReference type="Pfam" id="PF13602">
    <property type="entry name" value="ADH_zinc_N_2"/>
    <property type="match status" value="1"/>
</dbReference>
<evidence type="ECO:0000256" key="1">
    <source>
        <dbReference type="ARBA" id="ARBA00022857"/>
    </source>
</evidence>
<dbReference type="InterPro" id="IPR014182">
    <property type="entry name" value="ADH_Zn_typ-1"/>
</dbReference>
<dbReference type="InterPro" id="IPR011032">
    <property type="entry name" value="GroES-like_sf"/>
</dbReference>
<dbReference type="Pfam" id="PF08240">
    <property type="entry name" value="ADH_N"/>
    <property type="match status" value="1"/>
</dbReference>
<dbReference type="Proteomes" id="UP000305451">
    <property type="component" value="Unassembled WGS sequence"/>
</dbReference>
<dbReference type="SMART" id="SM00829">
    <property type="entry name" value="PKS_ER"/>
    <property type="match status" value="1"/>
</dbReference>
<dbReference type="OrthoDB" id="9805883at2"/>
<dbReference type="Gene3D" id="3.90.180.10">
    <property type="entry name" value="Medium-chain alcohol dehydrogenases, catalytic domain"/>
    <property type="match status" value="1"/>
</dbReference>
<organism evidence="4 5">
    <name type="scientific">Marinicauda pacifica</name>
    <dbReference type="NCBI Taxonomy" id="1133559"/>
    <lineage>
        <taxon>Bacteria</taxon>
        <taxon>Pseudomonadati</taxon>
        <taxon>Pseudomonadota</taxon>
        <taxon>Alphaproteobacteria</taxon>
        <taxon>Maricaulales</taxon>
        <taxon>Maricaulaceae</taxon>
        <taxon>Marinicauda</taxon>
    </lineage>
</organism>
<keyword evidence="5" id="KW-1185">Reference proteome</keyword>
<protein>
    <recommendedName>
        <fullName evidence="2">Zinc-type alcohol dehydrogenase-like protein</fullName>
    </recommendedName>
</protein>
<dbReference type="InterPro" id="IPR013154">
    <property type="entry name" value="ADH-like_N"/>
</dbReference>
<dbReference type="NCBIfam" id="TIGR02817">
    <property type="entry name" value="adh_fam_1"/>
    <property type="match status" value="1"/>
</dbReference>
<keyword evidence="2" id="KW-0560">Oxidoreductase</keyword>
<evidence type="ECO:0000256" key="2">
    <source>
        <dbReference type="RuleBase" id="RU364000"/>
    </source>
</evidence>
<evidence type="ECO:0000313" key="5">
    <source>
        <dbReference type="Proteomes" id="UP000305451"/>
    </source>
</evidence>
<evidence type="ECO:0000313" key="4">
    <source>
        <dbReference type="EMBL" id="TGY91869.1"/>
    </source>
</evidence>
<dbReference type="InterPro" id="IPR051603">
    <property type="entry name" value="Zinc-ADH_QOR/CCCR"/>
</dbReference>
<reference evidence="4 5" key="1">
    <citation type="journal article" date="2013" name="Int. J. Syst. Evol. Microbiol.">
        <title>Marinicauda pacifica gen. nov., sp. nov., a prosthecate alphaproteobacterium of the family Hyphomonadaceae isolated from deep seawater.</title>
        <authorList>
            <person name="Zhang X.Y."/>
            <person name="Li G.W."/>
            <person name="Wang C.S."/>
            <person name="Zhang Y.J."/>
            <person name="Xu X.W."/>
            <person name="Li H."/>
            <person name="Liu A."/>
            <person name="Liu C."/>
            <person name="Xie B.B."/>
            <person name="Qin Q.L."/>
            <person name="Xu Z."/>
            <person name="Chen X.L."/>
            <person name="Zhou B.C."/>
            <person name="Zhang Y.Z."/>
        </authorList>
    </citation>
    <scope>NUCLEOTIDE SEQUENCE [LARGE SCALE GENOMIC DNA]</scope>
    <source>
        <strain evidence="4 5">P-1 km-3</strain>
    </source>
</reference>
<dbReference type="GO" id="GO:0008270">
    <property type="term" value="F:zinc ion binding"/>
    <property type="evidence" value="ECO:0007669"/>
    <property type="project" value="InterPro"/>
</dbReference>
<dbReference type="CDD" id="cd08252">
    <property type="entry name" value="AL_MDR"/>
    <property type="match status" value="1"/>
</dbReference>
<comment type="caution">
    <text evidence="4">The sequence shown here is derived from an EMBL/GenBank/DDBJ whole genome shotgun (WGS) entry which is preliminary data.</text>
</comment>
<keyword evidence="2" id="KW-0862">Zinc</keyword>
<proteinExistence type="inferred from homology"/>
<keyword evidence="2" id="KW-0479">Metal-binding</keyword>
<dbReference type="InterPro" id="IPR036291">
    <property type="entry name" value="NAD(P)-bd_dom_sf"/>
</dbReference>
<comment type="similarity">
    <text evidence="2">Belongs to the zinc-containing alcohol dehydrogenase family. Quinone oxidoreductase subfamily.</text>
</comment>
<evidence type="ECO:0000259" key="3">
    <source>
        <dbReference type="SMART" id="SM00829"/>
    </source>
</evidence>
<keyword evidence="1" id="KW-0521">NADP</keyword>
<dbReference type="RefSeq" id="WP_135945791.1">
    <property type="nucleotide sequence ID" value="NZ_BMEI01000004.1"/>
</dbReference>
<dbReference type="EMBL" id="SRXV01000004">
    <property type="protein sequence ID" value="TGY91869.1"/>
    <property type="molecule type" value="Genomic_DNA"/>
</dbReference>